<evidence type="ECO:0000256" key="4">
    <source>
        <dbReference type="SAM" id="Coils"/>
    </source>
</evidence>
<dbReference type="Gene3D" id="6.10.340.10">
    <property type="match status" value="1"/>
</dbReference>
<dbReference type="AlphaFoldDB" id="A0A0M3DDJ4"/>
<keyword evidence="5" id="KW-0812">Transmembrane</keyword>
<dbReference type="GO" id="GO:0005886">
    <property type="term" value="C:plasma membrane"/>
    <property type="evidence" value="ECO:0007669"/>
    <property type="project" value="TreeGrafter"/>
</dbReference>
<evidence type="ECO:0000256" key="1">
    <source>
        <dbReference type="ARBA" id="ARBA00022500"/>
    </source>
</evidence>
<dbReference type="SMART" id="SM00283">
    <property type="entry name" value="MA"/>
    <property type="match status" value="1"/>
</dbReference>
<protein>
    <recommendedName>
        <fullName evidence="10">Chemotaxis protein</fullName>
    </recommendedName>
</protein>
<dbReference type="PRINTS" id="PR00260">
    <property type="entry name" value="CHEMTRNSDUCR"/>
</dbReference>
<sequence length="581" mass="63437">MKLKNLKIGQKLGLAFVILLVFTALSNLFLISNLKKSTDRSDQLFDGPFQVTNESMSIRRDLASIDQITMNSIAGNKSEELEALVQKDFENIDKSMDVLRKKTLGDKKLVEDLGTSLETLKRENGNLYSLIHQGKAKEAEHIAVTSGSVYYNAYDTCINTAKAIYENEKARSVEFNKEIKERSSKAIKSSVVISVVVILSGLGICIFITKKLQNPIKELESAANKMADGDFDIDIEYESKDELGSLSDSMRQMSSKTKEIIMDTTHVLEEVASGNFDVETSTEYVGVFKVIESSILKITKDLSEIMLQINLASEEVEGASNQVSSGSQLLAQGATEQASAVEELSATIAEISDKIKENADNAKKANSLMLNSSKQVKEGNDQMTHMIKAMEEISFTSNEIARIIKTIDDIAFQTNILALNAAVEAARAGEAGKGFAVVADEVRNLASKSAEAAKNTATLIENSIEAVDKGNEIVENTADSFKRIINTTNRTTAVVNDIAKTSEDEANAINQVTLGVDQISEVVQTNSATSEESAAASEELSGQAQMLKSLIERFKLKSVNSSSKNINFEEELDNYFEAKNV</sequence>
<proteinExistence type="inferred from homology"/>
<dbReference type="SMART" id="SM00304">
    <property type="entry name" value="HAMP"/>
    <property type="match status" value="1"/>
</dbReference>
<dbReference type="GO" id="GO:0007165">
    <property type="term" value="P:signal transduction"/>
    <property type="evidence" value="ECO:0007669"/>
    <property type="project" value="UniProtKB-KW"/>
</dbReference>
<evidence type="ECO:0000313" key="8">
    <source>
        <dbReference type="EMBL" id="KKY00358.1"/>
    </source>
</evidence>
<dbReference type="Gene3D" id="1.10.287.950">
    <property type="entry name" value="Methyl-accepting chemotaxis protein"/>
    <property type="match status" value="1"/>
</dbReference>
<evidence type="ECO:0000256" key="5">
    <source>
        <dbReference type="SAM" id="Phobius"/>
    </source>
</evidence>
<keyword evidence="1" id="KW-0145">Chemotaxis</keyword>
<dbReference type="EMBL" id="LBBT01000292">
    <property type="protein sequence ID" value="KKY00358.1"/>
    <property type="molecule type" value="Genomic_DNA"/>
</dbReference>
<name>A0A0M3DDJ4_9FIRM</name>
<gene>
    <name evidence="8" type="ORF">VN21_14570</name>
</gene>
<dbReference type="Pfam" id="PF12729">
    <property type="entry name" value="4HB_MCP_1"/>
    <property type="match status" value="1"/>
</dbReference>
<keyword evidence="9" id="KW-1185">Reference proteome</keyword>
<evidence type="ECO:0000256" key="3">
    <source>
        <dbReference type="PROSITE-ProRule" id="PRU00284"/>
    </source>
</evidence>
<dbReference type="RefSeq" id="WP_046823901.1">
    <property type="nucleotide sequence ID" value="NZ_LBBT01000292.1"/>
</dbReference>
<comment type="caution">
    <text evidence="8">The sequence shown here is derived from an EMBL/GenBank/DDBJ whole genome shotgun (WGS) entry which is preliminary data.</text>
</comment>
<keyword evidence="5" id="KW-0472">Membrane</keyword>
<evidence type="ECO:0000313" key="9">
    <source>
        <dbReference type="Proteomes" id="UP000034407"/>
    </source>
</evidence>
<dbReference type="InterPro" id="IPR024478">
    <property type="entry name" value="HlyB_4HB_MCP"/>
</dbReference>
<dbReference type="PROSITE" id="PS50111">
    <property type="entry name" value="CHEMOTAXIS_TRANSDUC_2"/>
    <property type="match status" value="1"/>
</dbReference>
<dbReference type="InterPro" id="IPR004090">
    <property type="entry name" value="Chemotax_Me-accpt_rcpt"/>
</dbReference>
<comment type="similarity">
    <text evidence="2">Belongs to the methyl-accepting chemotaxis (MCP) protein family.</text>
</comment>
<reference evidence="8 9" key="1">
    <citation type="submission" date="2015-04" db="EMBL/GenBank/DDBJ databases">
        <title>Microcin producing Clostridium sp. JC272T.</title>
        <authorList>
            <person name="Jyothsna T."/>
            <person name="Sasikala C."/>
            <person name="Ramana C."/>
        </authorList>
    </citation>
    <scope>NUCLEOTIDE SEQUENCE [LARGE SCALE GENOMIC DNA]</scope>
    <source>
        <strain evidence="8 9">JC272</strain>
    </source>
</reference>
<dbReference type="InterPro" id="IPR051310">
    <property type="entry name" value="MCP_chemotaxis"/>
</dbReference>
<dbReference type="Pfam" id="PF00015">
    <property type="entry name" value="MCPsignal"/>
    <property type="match status" value="1"/>
</dbReference>
<keyword evidence="4" id="KW-0175">Coiled coil</keyword>
<dbReference type="Pfam" id="PF00672">
    <property type="entry name" value="HAMP"/>
    <property type="match status" value="1"/>
</dbReference>
<evidence type="ECO:0000259" key="7">
    <source>
        <dbReference type="PROSITE" id="PS50885"/>
    </source>
</evidence>
<evidence type="ECO:0000259" key="6">
    <source>
        <dbReference type="PROSITE" id="PS50111"/>
    </source>
</evidence>
<dbReference type="PROSITE" id="PS50885">
    <property type="entry name" value="HAMP"/>
    <property type="match status" value="1"/>
</dbReference>
<dbReference type="PANTHER" id="PTHR43531">
    <property type="entry name" value="PROTEIN ICFG"/>
    <property type="match status" value="1"/>
</dbReference>
<dbReference type="SUPFAM" id="SSF58104">
    <property type="entry name" value="Methyl-accepting chemotaxis protein (MCP) signaling domain"/>
    <property type="match status" value="1"/>
</dbReference>
<keyword evidence="5" id="KW-1133">Transmembrane helix</keyword>
<feature type="coiled-coil region" evidence="4">
    <location>
        <begin position="302"/>
        <end position="361"/>
    </location>
</feature>
<organism evidence="8 9">
    <name type="scientific">Paraclostridium benzoelyticum</name>
    <dbReference type="NCBI Taxonomy" id="1629550"/>
    <lineage>
        <taxon>Bacteria</taxon>
        <taxon>Bacillati</taxon>
        <taxon>Bacillota</taxon>
        <taxon>Clostridia</taxon>
        <taxon>Peptostreptococcales</taxon>
        <taxon>Peptostreptococcaceae</taxon>
        <taxon>Paraclostridium</taxon>
    </lineage>
</organism>
<dbReference type="GO" id="GO:0006935">
    <property type="term" value="P:chemotaxis"/>
    <property type="evidence" value="ECO:0007669"/>
    <property type="project" value="UniProtKB-KW"/>
</dbReference>
<feature type="domain" description="Methyl-accepting transducer" evidence="6">
    <location>
        <begin position="312"/>
        <end position="541"/>
    </location>
</feature>
<dbReference type="InterPro" id="IPR004089">
    <property type="entry name" value="MCPsignal_dom"/>
</dbReference>
<dbReference type="InterPro" id="IPR003660">
    <property type="entry name" value="HAMP_dom"/>
</dbReference>
<dbReference type="PATRIC" id="fig|1629550.3.peg.2388"/>
<evidence type="ECO:0000256" key="2">
    <source>
        <dbReference type="ARBA" id="ARBA00029447"/>
    </source>
</evidence>
<feature type="transmembrane region" description="Helical" evidence="5">
    <location>
        <begin position="12"/>
        <end position="31"/>
    </location>
</feature>
<evidence type="ECO:0008006" key="10">
    <source>
        <dbReference type="Google" id="ProtNLM"/>
    </source>
</evidence>
<feature type="transmembrane region" description="Helical" evidence="5">
    <location>
        <begin position="190"/>
        <end position="209"/>
    </location>
</feature>
<dbReference type="OrthoDB" id="8935at2"/>
<dbReference type="Proteomes" id="UP000034407">
    <property type="component" value="Unassembled WGS sequence"/>
</dbReference>
<keyword evidence="3" id="KW-0807">Transducer</keyword>
<dbReference type="PANTHER" id="PTHR43531:SF11">
    <property type="entry name" value="METHYL-ACCEPTING CHEMOTAXIS PROTEIN 3"/>
    <property type="match status" value="1"/>
</dbReference>
<dbReference type="GO" id="GO:0004888">
    <property type="term" value="F:transmembrane signaling receptor activity"/>
    <property type="evidence" value="ECO:0007669"/>
    <property type="project" value="InterPro"/>
</dbReference>
<dbReference type="CDD" id="cd06225">
    <property type="entry name" value="HAMP"/>
    <property type="match status" value="1"/>
</dbReference>
<feature type="domain" description="HAMP" evidence="7">
    <location>
        <begin position="210"/>
        <end position="262"/>
    </location>
</feature>
<accession>A0A0M3DDJ4</accession>
<dbReference type="CDD" id="cd11386">
    <property type="entry name" value="MCP_signal"/>
    <property type="match status" value="1"/>
</dbReference>